<feature type="region of interest" description="Disordered" evidence="1">
    <location>
        <begin position="85"/>
        <end position="133"/>
    </location>
</feature>
<feature type="compositionally biased region" description="Basic and acidic residues" evidence="1">
    <location>
        <begin position="1"/>
        <end position="16"/>
    </location>
</feature>
<organism evidence="2">
    <name type="scientific">marine sediment metagenome</name>
    <dbReference type="NCBI Taxonomy" id="412755"/>
    <lineage>
        <taxon>unclassified sequences</taxon>
        <taxon>metagenomes</taxon>
        <taxon>ecological metagenomes</taxon>
    </lineage>
</organism>
<evidence type="ECO:0000313" key="2">
    <source>
        <dbReference type="EMBL" id="KKM84675.1"/>
    </source>
</evidence>
<reference evidence="2" key="1">
    <citation type="journal article" date="2015" name="Nature">
        <title>Complex archaea that bridge the gap between prokaryotes and eukaryotes.</title>
        <authorList>
            <person name="Spang A."/>
            <person name="Saw J.H."/>
            <person name="Jorgensen S.L."/>
            <person name="Zaremba-Niedzwiedzka K."/>
            <person name="Martijn J."/>
            <person name="Lind A.E."/>
            <person name="van Eijk R."/>
            <person name="Schleper C."/>
            <person name="Guy L."/>
            <person name="Ettema T.J."/>
        </authorList>
    </citation>
    <scope>NUCLEOTIDE SEQUENCE</scope>
</reference>
<feature type="compositionally biased region" description="Gly residues" evidence="1">
    <location>
        <begin position="100"/>
        <end position="115"/>
    </location>
</feature>
<name>A0A0F9N7A4_9ZZZZ</name>
<evidence type="ECO:0000256" key="1">
    <source>
        <dbReference type="SAM" id="MobiDB-lite"/>
    </source>
</evidence>
<sequence length="158" mass="17533">MTEHRSHHRAEPDPPKRTPVQWAGIAGVITAVAGLMGGHAYDRNTNLDESELMHRSTLKYNAEERSSLDFRLKLIEWKYRELHREVHGRRRASSPDEGVGDGMGSGAGMSGGGEGPPIMPGSRLPTEAPRSRGRVDHYDKLMQHVGEGRVYQPKGYGH</sequence>
<dbReference type="EMBL" id="LAZR01007529">
    <property type="protein sequence ID" value="KKM84675.1"/>
    <property type="molecule type" value="Genomic_DNA"/>
</dbReference>
<proteinExistence type="predicted"/>
<gene>
    <name evidence="2" type="ORF">LCGC14_1296830</name>
</gene>
<accession>A0A0F9N7A4</accession>
<protein>
    <submittedName>
        <fullName evidence="2">Uncharacterized protein</fullName>
    </submittedName>
</protein>
<dbReference type="AlphaFoldDB" id="A0A0F9N7A4"/>
<feature type="region of interest" description="Disordered" evidence="1">
    <location>
        <begin position="1"/>
        <end position="20"/>
    </location>
</feature>
<comment type="caution">
    <text evidence="2">The sequence shown here is derived from an EMBL/GenBank/DDBJ whole genome shotgun (WGS) entry which is preliminary data.</text>
</comment>